<protein>
    <submittedName>
        <fullName evidence="1">Uncharacterized protein</fullName>
    </submittedName>
</protein>
<name>A0ACC1HAH8_9FUNG</name>
<gene>
    <name evidence="1" type="ORF">EV182_005513</name>
</gene>
<comment type="caution">
    <text evidence="1">The sequence shown here is derived from an EMBL/GenBank/DDBJ whole genome shotgun (WGS) entry which is preliminary data.</text>
</comment>
<organism evidence="1 2">
    <name type="scientific">Spiromyces aspiralis</name>
    <dbReference type="NCBI Taxonomy" id="68401"/>
    <lineage>
        <taxon>Eukaryota</taxon>
        <taxon>Fungi</taxon>
        <taxon>Fungi incertae sedis</taxon>
        <taxon>Zoopagomycota</taxon>
        <taxon>Kickxellomycotina</taxon>
        <taxon>Kickxellomycetes</taxon>
        <taxon>Kickxellales</taxon>
        <taxon>Kickxellaceae</taxon>
        <taxon>Spiromyces</taxon>
    </lineage>
</organism>
<dbReference type="Proteomes" id="UP001145114">
    <property type="component" value="Unassembled WGS sequence"/>
</dbReference>
<dbReference type="EMBL" id="JAMZIH010007134">
    <property type="protein sequence ID" value="KAJ1673296.1"/>
    <property type="molecule type" value="Genomic_DNA"/>
</dbReference>
<accession>A0ACC1HAH8</accession>
<sequence>MFFRFHKDNATVQTMNMMGYDAMTLGNHEFDKGPSLVATFIPKLNFPVVSSNIDAQGIPDLHKWLQPYVIIDRHNIAIIGIITTDLPTLSPIGPNIKLLDPVPVLNSLITELKGQGINRIIVLSHSGYFEDVKIAEQLHPGISLIIGGHSHTYLSPEVKPEQRKGDVGQYPTIITNHRDPTWKTYIVQAKVWGEYLGYLDLVFDTNGMLSDLTHGFPIHVTNDIPEDKEMRE</sequence>
<feature type="non-terminal residue" evidence="1">
    <location>
        <position position="232"/>
    </location>
</feature>
<proteinExistence type="predicted"/>
<evidence type="ECO:0000313" key="2">
    <source>
        <dbReference type="Proteomes" id="UP001145114"/>
    </source>
</evidence>
<keyword evidence="2" id="KW-1185">Reference proteome</keyword>
<evidence type="ECO:0000313" key="1">
    <source>
        <dbReference type="EMBL" id="KAJ1673296.1"/>
    </source>
</evidence>
<reference evidence="1" key="1">
    <citation type="submission" date="2022-06" db="EMBL/GenBank/DDBJ databases">
        <title>Phylogenomic reconstructions and comparative analyses of Kickxellomycotina fungi.</title>
        <authorList>
            <person name="Reynolds N.K."/>
            <person name="Stajich J.E."/>
            <person name="Barry K."/>
            <person name="Grigoriev I.V."/>
            <person name="Crous P."/>
            <person name="Smith M.E."/>
        </authorList>
    </citation>
    <scope>NUCLEOTIDE SEQUENCE</scope>
    <source>
        <strain evidence="1">RSA 2271</strain>
    </source>
</reference>